<dbReference type="GO" id="GO:0008483">
    <property type="term" value="F:transaminase activity"/>
    <property type="evidence" value="ECO:0007669"/>
    <property type="project" value="InterPro"/>
</dbReference>
<comment type="cofactor">
    <cofactor evidence="1">
        <name>pyridoxal 5'-phosphate</name>
        <dbReference type="ChEBI" id="CHEBI:597326"/>
    </cofactor>
</comment>
<dbReference type="InterPro" id="IPR015424">
    <property type="entry name" value="PyrdxlP-dep_Trfase"/>
</dbReference>
<dbReference type="InterPro" id="IPR005814">
    <property type="entry name" value="Aminotrans_3"/>
</dbReference>
<dbReference type="PANTHER" id="PTHR43713:SF3">
    <property type="entry name" value="GLUTAMATE-1-SEMIALDEHYDE 2,1-AMINOMUTASE 1, CHLOROPLASTIC-RELATED"/>
    <property type="match status" value="1"/>
</dbReference>
<dbReference type="PROSITE" id="PS00600">
    <property type="entry name" value="AA_TRANSFER_CLASS_3"/>
    <property type="match status" value="1"/>
</dbReference>
<evidence type="ECO:0000313" key="2">
    <source>
        <dbReference type="EMBL" id="SVC00821.1"/>
    </source>
</evidence>
<evidence type="ECO:0008006" key="3">
    <source>
        <dbReference type="Google" id="ProtNLM"/>
    </source>
</evidence>
<protein>
    <recommendedName>
        <fullName evidence="3">Aminotransferase class III</fullName>
    </recommendedName>
</protein>
<organism evidence="2">
    <name type="scientific">marine metagenome</name>
    <dbReference type="NCBI Taxonomy" id="408172"/>
    <lineage>
        <taxon>unclassified sequences</taxon>
        <taxon>metagenomes</taxon>
        <taxon>ecological metagenomes</taxon>
    </lineage>
</organism>
<proteinExistence type="predicted"/>
<dbReference type="Gene3D" id="3.40.640.10">
    <property type="entry name" value="Type I PLP-dependent aspartate aminotransferase-like (Major domain)"/>
    <property type="match status" value="1"/>
</dbReference>
<name>A0A382IQ75_9ZZZZ</name>
<dbReference type="EMBL" id="UINC01068300">
    <property type="protein sequence ID" value="SVC00821.1"/>
    <property type="molecule type" value="Genomic_DNA"/>
</dbReference>
<dbReference type="SUPFAM" id="SSF53383">
    <property type="entry name" value="PLP-dependent transferases"/>
    <property type="match status" value="1"/>
</dbReference>
<evidence type="ECO:0000256" key="1">
    <source>
        <dbReference type="ARBA" id="ARBA00001933"/>
    </source>
</evidence>
<dbReference type="AlphaFoldDB" id="A0A382IQ75"/>
<dbReference type="GO" id="GO:0030170">
    <property type="term" value="F:pyridoxal phosphate binding"/>
    <property type="evidence" value="ECO:0007669"/>
    <property type="project" value="InterPro"/>
</dbReference>
<sequence>MNGGIPSEVGDYSHRFPYNDLSALEALLQELEGKTACIIMEPTSRIHPKEGYLQGVRDLADKYQVVLIFDEVVTGFRFHRGGYQSVCGVTPDLACFSKAMGNGVPIAVLVGKRNVMEKCPDIFYSLTFAGETLSLAASKAVMEVIDEENV</sequence>
<dbReference type="Pfam" id="PF00202">
    <property type="entry name" value="Aminotran_3"/>
    <property type="match status" value="1"/>
</dbReference>
<dbReference type="PANTHER" id="PTHR43713">
    <property type="entry name" value="GLUTAMATE-1-SEMIALDEHYDE 2,1-AMINOMUTASE"/>
    <property type="match status" value="1"/>
</dbReference>
<gene>
    <name evidence="2" type="ORF">METZ01_LOCUS253675</name>
</gene>
<accession>A0A382IQ75</accession>
<feature type="non-terminal residue" evidence="2">
    <location>
        <position position="150"/>
    </location>
</feature>
<dbReference type="InterPro" id="IPR049704">
    <property type="entry name" value="Aminotrans_3_PPA_site"/>
</dbReference>
<reference evidence="2" key="1">
    <citation type="submission" date="2018-05" db="EMBL/GenBank/DDBJ databases">
        <authorList>
            <person name="Lanie J.A."/>
            <person name="Ng W.-L."/>
            <person name="Kazmierczak K.M."/>
            <person name="Andrzejewski T.M."/>
            <person name="Davidsen T.M."/>
            <person name="Wayne K.J."/>
            <person name="Tettelin H."/>
            <person name="Glass J.I."/>
            <person name="Rusch D."/>
            <person name="Podicherti R."/>
            <person name="Tsui H.-C.T."/>
            <person name="Winkler M.E."/>
        </authorList>
    </citation>
    <scope>NUCLEOTIDE SEQUENCE</scope>
</reference>
<dbReference type="InterPro" id="IPR015421">
    <property type="entry name" value="PyrdxlP-dep_Trfase_major"/>
</dbReference>